<dbReference type="EMBL" id="CP049055">
    <property type="protein sequence ID" value="QII11176.1"/>
    <property type="molecule type" value="Genomic_DNA"/>
</dbReference>
<dbReference type="Proteomes" id="UP000501926">
    <property type="component" value="Chromosome"/>
</dbReference>
<reference evidence="1" key="1">
    <citation type="journal article" date="2006" name="Nature">
        <title>Deciphering the evolution and metabolism of an anammox bacterium from a community genome.</title>
        <authorList>
            <person name="Strous M."/>
            <person name="Pelletier E."/>
            <person name="Mangenot S."/>
            <person name="Rattei T."/>
            <person name="Lehner A."/>
            <person name="Taylor M.W."/>
            <person name="Horn M."/>
            <person name="Daims H."/>
            <person name="Bartol-Mavel D."/>
            <person name="Wincker P."/>
            <person name="Barbe V."/>
            <person name="Fonknechten N."/>
            <person name="Vallenet D."/>
            <person name="Segurens B."/>
            <person name="Schenowitz-Truong C."/>
            <person name="Medigue C."/>
            <person name="Collingro A."/>
            <person name="Snel B."/>
            <person name="Dutilh B.E."/>
            <person name="OpDenCamp H.J.M."/>
            <person name="vanDerDrift C."/>
            <person name="Cirpus I."/>
            <person name="vanDePas-Schoonen K.T."/>
            <person name="Harhangi H.R."/>
            <person name="vanNiftrik L."/>
            <person name="Schmid M."/>
            <person name="Keltjens J."/>
            <person name="vanDeVossenberg J."/>
            <person name="Kartal B."/>
            <person name="Meier H."/>
            <person name="Frishman D."/>
            <person name="Huynen M.A."/>
            <person name="Mewes H."/>
            <person name="Weissenbach J."/>
            <person name="Jetten M.S.M."/>
            <person name="Wagner M."/>
            <person name="LePaslier D."/>
        </authorList>
    </citation>
    <scope>NUCLEOTIDE SEQUENCE</scope>
</reference>
<gene>
    <name evidence="2" type="ORF">KsCSTR_17970</name>
    <name evidence="1" type="ORF">kuste3385</name>
</gene>
<reference evidence="2 3" key="3">
    <citation type="submission" date="2020-02" db="EMBL/GenBank/DDBJ databases">
        <title>Newly sequenced genome of strain CSTR1 showed variability in Candidatus Kuenenia stuttgartiensis genomes.</title>
        <authorList>
            <person name="Ding C."/>
            <person name="Adrian L."/>
        </authorList>
    </citation>
    <scope>NUCLEOTIDE SEQUENCE [LARGE SCALE GENOMIC DNA]</scope>
    <source>
        <strain evidence="2 3">CSTR1</strain>
    </source>
</reference>
<proteinExistence type="predicted"/>
<dbReference type="EMBL" id="CT573071">
    <property type="protein sequence ID" value="CAJ74147.1"/>
    <property type="molecule type" value="Genomic_DNA"/>
</dbReference>
<evidence type="ECO:0000313" key="2">
    <source>
        <dbReference type="EMBL" id="QII11176.1"/>
    </source>
</evidence>
<accession>Q1Q2A9</accession>
<evidence type="ECO:0000313" key="3">
    <source>
        <dbReference type="Proteomes" id="UP000501926"/>
    </source>
</evidence>
<protein>
    <submittedName>
        <fullName evidence="1">Uncharacterized protein</fullName>
    </submittedName>
</protein>
<sequence>MQMLRLYTVRQNNVIILLEFFKKPKCYRNVKKKRKAWLKSVLIVRLSSRRSLRSVD</sequence>
<evidence type="ECO:0000313" key="1">
    <source>
        <dbReference type="EMBL" id="CAJ74147.1"/>
    </source>
</evidence>
<reference evidence="1" key="2">
    <citation type="submission" date="2006-01" db="EMBL/GenBank/DDBJ databases">
        <authorList>
            <person name="Genoscope"/>
        </authorList>
    </citation>
    <scope>NUCLEOTIDE SEQUENCE</scope>
</reference>
<dbReference type="AlphaFoldDB" id="Q1Q2A9"/>
<organism evidence="1">
    <name type="scientific">Kuenenia stuttgartiensis</name>
    <dbReference type="NCBI Taxonomy" id="174633"/>
    <lineage>
        <taxon>Bacteria</taxon>
        <taxon>Pseudomonadati</taxon>
        <taxon>Planctomycetota</taxon>
        <taxon>Candidatus Brocadiia</taxon>
        <taxon>Candidatus Brocadiales</taxon>
        <taxon>Candidatus Brocadiaceae</taxon>
        <taxon>Candidatus Kuenenia</taxon>
    </lineage>
</organism>
<name>Q1Q2A9_KUEST</name>